<comment type="similarity">
    <text evidence="1 4 5">Belongs to the cullin family.</text>
</comment>
<dbReference type="InterPro" id="IPR016159">
    <property type="entry name" value="Cullin_repeat-like_dom_sf"/>
</dbReference>
<dbReference type="InterPro" id="IPR036388">
    <property type="entry name" value="WH-like_DNA-bd_sf"/>
</dbReference>
<accession>A0A371CUG7</accession>
<dbReference type="Pfam" id="PF26557">
    <property type="entry name" value="Cullin_AB"/>
    <property type="match status" value="1"/>
</dbReference>
<dbReference type="InterPro" id="IPR016158">
    <property type="entry name" value="Cullin_homology"/>
</dbReference>
<dbReference type="InterPro" id="IPR045093">
    <property type="entry name" value="Cullin"/>
</dbReference>
<protein>
    <submittedName>
        <fullName evidence="8">Cullin-domain-containing protein</fullName>
    </submittedName>
</protein>
<dbReference type="Gene3D" id="1.10.10.10">
    <property type="entry name" value="Winged helix-like DNA-binding domain superfamily/Winged helix DNA-binding domain"/>
    <property type="match status" value="1"/>
</dbReference>
<dbReference type="PANTHER" id="PTHR11932">
    <property type="entry name" value="CULLIN"/>
    <property type="match status" value="1"/>
</dbReference>
<dbReference type="Pfam" id="PF00888">
    <property type="entry name" value="Cullin"/>
    <property type="match status" value="1"/>
</dbReference>
<dbReference type="InterPro" id="IPR059120">
    <property type="entry name" value="Cullin-like_AB"/>
</dbReference>
<sequence length="837" mass="94840">MADVFTLLTLPQTSDAFSKLSVEPQGPSATSTRDLSRSASPPRKIARLDYASDTRSASASSSRAGIAEPADKRGPIVLRVIGHPIKPTPASAIDADYALVHRSVKALLTPENMEDKPVLPATYERILRACHAVVAEAGRGEGLYDIVKMELERCVGTVERQLVNAPEKSVEWLGPFTKRCAWFEKRVSLLQSLLAYLDTLYAAEKTKLARIKPLAYSMFATTVIKSARVTQAVRDGLGDWLEYERTKKQHDLRSYIPQLVRHIRAHNLYADLIELTYLDLTQSFYTKESSDLVARGDVPADEFLSKVDQRIKEEEERARAVLVESSVDAVRDTTRSALLTDRLPWLAKDAIKLLFEKRDHDALKRMYDNFAKVGGLKVLHAAFKTYVQQKVKEIVTDSEHDDDMVDRLLEFKAFADGLVAHAFVEKDSNAASSAPAQPIASTSSAPVSAPATAPAAPNRDFAYGLIDAFQAGFKARRNKPAEMIAKHMDKALRRGQKGKRDEDFEAELDQVLALYRFTDDMDVFRTFYQRALAKRLLLGRSASDDLEKAILKKLQEKYDPEFGMGEHMFKDLTLSREIMKSFLDGEEKRGDASRLQKMNVMVLQRSAWPFAARKNDIDLPRWMQDDLTTYLSYYHQKFQGRKLDWDHALGTATLKARFKAGEKELSVSLYQAVILLLFNDGDGLSYADIKEHTRLDDGELQRTLQSLACGKKRVLRKHPLGKDVNKTDTFYFNADFTDPRFQVHINSIQAKETPEETKRTQSSIEHDRKHALDAAIVRVMKGKKELTYEQLKTATIEAVKRHFVPDVAMIKKRIEGLVEQDYLRRDEEDINKYYYVA</sequence>
<dbReference type="Pfam" id="PF10557">
    <property type="entry name" value="Cullin_Nedd8"/>
    <property type="match status" value="1"/>
</dbReference>
<proteinExistence type="inferred from homology"/>
<dbReference type="SUPFAM" id="SSF75632">
    <property type="entry name" value="Cullin homology domain"/>
    <property type="match status" value="1"/>
</dbReference>
<dbReference type="SMART" id="SM00182">
    <property type="entry name" value="CULLIN"/>
    <property type="match status" value="1"/>
</dbReference>
<dbReference type="SMART" id="SM00884">
    <property type="entry name" value="Cullin_Nedd8"/>
    <property type="match status" value="1"/>
</dbReference>
<dbReference type="InterPro" id="IPR019559">
    <property type="entry name" value="Cullin_neddylation_domain"/>
</dbReference>
<dbReference type="Proteomes" id="UP000256964">
    <property type="component" value="Unassembled WGS sequence"/>
</dbReference>
<dbReference type="AlphaFoldDB" id="A0A371CUG7"/>
<gene>
    <name evidence="8" type="ORF">OH76DRAFT_1487485</name>
</gene>
<evidence type="ECO:0000256" key="2">
    <source>
        <dbReference type="ARBA" id="ARBA00022499"/>
    </source>
</evidence>
<reference evidence="8 9" key="1">
    <citation type="journal article" date="2018" name="Biotechnol. Biofuels">
        <title>Integrative visual omics of the white-rot fungus Polyporus brumalis exposes the biotechnological potential of its oxidative enzymes for delignifying raw plant biomass.</title>
        <authorList>
            <person name="Miyauchi S."/>
            <person name="Rancon A."/>
            <person name="Drula E."/>
            <person name="Hage H."/>
            <person name="Chaduli D."/>
            <person name="Favel A."/>
            <person name="Grisel S."/>
            <person name="Henrissat B."/>
            <person name="Herpoel-Gimbert I."/>
            <person name="Ruiz-Duenas F.J."/>
            <person name="Chevret D."/>
            <person name="Hainaut M."/>
            <person name="Lin J."/>
            <person name="Wang M."/>
            <person name="Pangilinan J."/>
            <person name="Lipzen A."/>
            <person name="Lesage-Meessen L."/>
            <person name="Navarro D."/>
            <person name="Riley R."/>
            <person name="Grigoriev I.V."/>
            <person name="Zhou S."/>
            <person name="Raouche S."/>
            <person name="Rosso M.N."/>
        </authorList>
    </citation>
    <scope>NUCLEOTIDE SEQUENCE [LARGE SCALE GENOMIC DNA]</scope>
    <source>
        <strain evidence="8 9">BRFM 1820</strain>
    </source>
</reference>
<evidence type="ECO:0000256" key="3">
    <source>
        <dbReference type="ARBA" id="ARBA00022843"/>
    </source>
</evidence>
<dbReference type="GO" id="GO:0006511">
    <property type="term" value="P:ubiquitin-dependent protein catabolic process"/>
    <property type="evidence" value="ECO:0007669"/>
    <property type="project" value="InterPro"/>
</dbReference>
<dbReference type="SUPFAM" id="SSF46785">
    <property type="entry name" value="Winged helix' DNA-binding domain"/>
    <property type="match status" value="1"/>
</dbReference>
<dbReference type="OrthoDB" id="27073at2759"/>
<feature type="compositionally biased region" description="Low complexity" evidence="6">
    <location>
        <begin position="53"/>
        <end position="64"/>
    </location>
</feature>
<keyword evidence="2" id="KW-1017">Isopeptide bond</keyword>
<evidence type="ECO:0000256" key="1">
    <source>
        <dbReference type="ARBA" id="ARBA00006019"/>
    </source>
</evidence>
<dbReference type="STRING" id="139420.A0A371CUG7"/>
<keyword evidence="9" id="KW-1185">Reference proteome</keyword>
<evidence type="ECO:0000313" key="9">
    <source>
        <dbReference type="Proteomes" id="UP000256964"/>
    </source>
</evidence>
<feature type="region of interest" description="Disordered" evidence="6">
    <location>
        <begin position="18"/>
        <end position="67"/>
    </location>
</feature>
<dbReference type="Gene3D" id="1.20.1310.10">
    <property type="entry name" value="Cullin Repeats"/>
    <property type="match status" value="4"/>
</dbReference>
<dbReference type="InterPro" id="IPR001373">
    <property type="entry name" value="Cullin_N"/>
</dbReference>
<organism evidence="8 9">
    <name type="scientific">Lentinus brumalis</name>
    <dbReference type="NCBI Taxonomy" id="2498619"/>
    <lineage>
        <taxon>Eukaryota</taxon>
        <taxon>Fungi</taxon>
        <taxon>Dikarya</taxon>
        <taxon>Basidiomycota</taxon>
        <taxon>Agaricomycotina</taxon>
        <taxon>Agaricomycetes</taxon>
        <taxon>Polyporales</taxon>
        <taxon>Polyporaceae</taxon>
        <taxon>Lentinus</taxon>
    </lineage>
</organism>
<dbReference type="InterPro" id="IPR036390">
    <property type="entry name" value="WH_DNA-bd_sf"/>
</dbReference>
<dbReference type="GO" id="GO:0031625">
    <property type="term" value="F:ubiquitin protein ligase binding"/>
    <property type="evidence" value="ECO:0007669"/>
    <property type="project" value="InterPro"/>
</dbReference>
<name>A0A371CUG7_9APHY</name>
<evidence type="ECO:0000259" key="7">
    <source>
        <dbReference type="PROSITE" id="PS50069"/>
    </source>
</evidence>
<evidence type="ECO:0000256" key="4">
    <source>
        <dbReference type="PROSITE-ProRule" id="PRU00330"/>
    </source>
</evidence>
<dbReference type="SUPFAM" id="SSF74788">
    <property type="entry name" value="Cullin repeat-like"/>
    <property type="match status" value="1"/>
</dbReference>
<dbReference type="Gene3D" id="3.30.230.130">
    <property type="entry name" value="Cullin, Chain C, Domain 2"/>
    <property type="match status" value="1"/>
</dbReference>
<evidence type="ECO:0000313" key="8">
    <source>
        <dbReference type="EMBL" id="RDX43928.1"/>
    </source>
</evidence>
<keyword evidence="3" id="KW-0832">Ubl conjugation</keyword>
<evidence type="ECO:0000256" key="5">
    <source>
        <dbReference type="RuleBase" id="RU003829"/>
    </source>
</evidence>
<dbReference type="FunFam" id="1.10.10.10:FF:000014">
    <property type="entry name" value="Cullin 1"/>
    <property type="match status" value="1"/>
</dbReference>
<dbReference type="PROSITE" id="PS50069">
    <property type="entry name" value="CULLIN_2"/>
    <property type="match status" value="1"/>
</dbReference>
<dbReference type="EMBL" id="KZ857457">
    <property type="protein sequence ID" value="RDX43928.1"/>
    <property type="molecule type" value="Genomic_DNA"/>
</dbReference>
<feature type="compositionally biased region" description="Polar residues" evidence="6">
    <location>
        <begin position="27"/>
        <end position="39"/>
    </location>
</feature>
<feature type="domain" description="Cullin family profile" evidence="7">
    <location>
        <begin position="479"/>
        <end position="708"/>
    </location>
</feature>
<dbReference type="InterPro" id="IPR036317">
    <property type="entry name" value="Cullin_homology_sf"/>
</dbReference>
<evidence type="ECO:0000256" key="6">
    <source>
        <dbReference type="SAM" id="MobiDB-lite"/>
    </source>
</evidence>